<feature type="compositionally biased region" description="Polar residues" evidence="1">
    <location>
        <begin position="10"/>
        <end position="23"/>
    </location>
</feature>
<evidence type="ECO:0000256" key="1">
    <source>
        <dbReference type="SAM" id="MobiDB-lite"/>
    </source>
</evidence>
<feature type="transmembrane region" description="Helical" evidence="2">
    <location>
        <begin position="285"/>
        <end position="310"/>
    </location>
</feature>
<reference evidence="3 4" key="1">
    <citation type="submission" date="2014-05" db="EMBL/GenBank/DDBJ databases">
        <authorList>
            <person name="Sibley D."/>
            <person name="Venepally P."/>
            <person name="Karamycheva S."/>
            <person name="Hadjithomas M."/>
            <person name="Khan A."/>
            <person name="Brunk B."/>
            <person name="Roos D."/>
            <person name="Caler E."/>
            <person name="Lorenzi H."/>
        </authorList>
    </citation>
    <scope>NUCLEOTIDE SEQUENCE [LARGE SCALE GENOMIC DNA]</scope>
    <source>
        <strain evidence="3 4">RUB</strain>
    </source>
</reference>
<evidence type="ECO:0000313" key="4">
    <source>
        <dbReference type="Proteomes" id="UP000028834"/>
    </source>
</evidence>
<sequence length="353" mass="37500">MEEGKKEKSLSGQSNDQGVQSRLSRVSACVSNLASERRKSSGGNSLRVSLPQTRSASLRLFSLVFCCGLFAAVASVCGKLALDFHSQAPLSRLSLVLVDWLSPLPGSSSPSCFASEEEDGGAQSRDPDRGEEEQSRDPEREEERPSEGSPRTEKTGDACRGQRGEASPSVARLPSSLLSLLHAIWTNCFLGSCHAEATRASLAGDRNASTLLPSSPLSSSSASEVFSRRSNLSVSRPPSLCEGVLLLPCSLLLLLGILRVAPLLLMALSNALLLHCQFRALLESATAFVPSVLTFVFNFLLSGCFSVVVFGEAVSLRWLAGAGAMLTGVGLLMRATADEGTRKAGEKKVRKID</sequence>
<dbReference type="EMBL" id="AFYV02001972">
    <property type="protein sequence ID" value="KFG60213.1"/>
    <property type="molecule type" value="Genomic_DNA"/>
</dbReference>
<name>A0A086LU95_TOXGO</name>
<evidence type="ECO:0000313" key="3">
    <source>
        <dbReference type="EMBL" id="KFG60213.1"/>
    </source>
</evidence>
<proteinExistence type="predicted"/>
<keyword evidence="2" id="KW-1133">Transmembrane helix</keyword>
<comment type="caution">
    <text evidence="3">The sequence shown here is derived from an EMBL/GenBank/DDBJ whole genome shotgun (WGS) entry which is preliminary data.</text>
</comment>
<gene>
    <name evidence="3" type="ORF">TGRUB_359320</name>
</gene>
<keyword evidence="2 3" id="KW-0812">Transmembrane</keyword>
<feature type="transmembrane region" description="Helical" evidence="2">
    <location>
        <begin position="60"/>
        <end position="82"/>
    </location>
</feature>
<dbReference type="Proteomes" id="UP000028834">
    <property type="component" value="Unassembled WGS sequence"/>
</dbReference>
<accession>A0A086LU95</accession>
<keyword evidence="2" id="KW-0472">Membrane</keyword>
<feature type="transmembrane region" description="Helical" evidence="2">
    <location>
        <begin position="316"/>
        <end position="333"/>
    </location>
</feature>
<protein>
    <submittedName>
        <fullName evidence="3">Putative transmembrane protein</fullName>
    </submittedName>
</protein>
<dbReference type="InterPro" id="IPR039632">
    <property type="entry name" value="TMEM42"/>
</dbReference>
<feature type="transmembrane region" description="Helical" evidence="2">
    <location>
        <begin position="245"/>
        <end position="273"/>
    </location>
</feature>
<feature type="region of interest" description="Disordered" evidence="1">
    <location>
        <begin position="109"/>
        <end position="167"/>
    </location>
</feature>
<dbReference type="PANTHER" id="PTHR31965:SF1">
    <property type="entry name" value="TRANSMEMBRANE PROTEIN 42"/>
    <property type="match status" value="1"/>
</dbReference>
<dbReference type="VEuPathDB" id="ToxoDB:TGRUB_359320"/>
<evidence type="ECO:0000256" key="2">
    <source>
        <dbReference type="SAM" id="Phobius"/>
    </source>
</evidence>
<dbReference type="OrthoDB" id="5854584at2759"/>
<feature type="compositionally biased region" description="Basic and acidic residues" evidence="1">
    <location>
        <begin position="125"/>
        <end position="163"/>
    </location>
</feature>
<organism evidence="3 4">
    <name type="scientific">Toxoplasma gondii RUB</name>
    <dbReference type="NCBI Taxonomy" id="935652"/>
    <lineage>
        <taxon>Eukaryota</taxon>
        <taxon>Sar</taxon>
        <taxon>Alveolata</taxon>
        <taxon>Apicomplexa</taxon>
        <taxon>Conoidasida</taxon>
        <taxon>Coccidia</taxon>
        <taxon>Eucoccidiorida</taxon>
        <taxon>Eimeriorina</taxon>
        <taxon>Sarcocystidae</taxon>
        <taxon>Toxoplasma</taxon>
    </lineage>
</organism>
<dbReference type="PANTHER" id="PTHR31965">
    <property type="entry name" value="TRANSMEMBRANE PROTEIN 42"/>
    <property type="match status" value="1"/>
</dbReference>
<dbReference type="AlphaFoldDB" id="A0A086LU95"/>
<feature type="region of interest" description="Disordered" evidence="1">
    <location>
        <begin position="1"/>
        <end position="23"/>
    </location>
</feature>